<dbReference type="Gene3D" id="3.10.450.50">
    <property type="match status" value="2"/>
</dbReference>
<dbReference type="InterPro" id="IPR037401">
    <property type="entry name" value="SnoaL-like"/>
</dbReference>
<organism evidence="3 4">
    <name type="scientific">Granulosicoccus antarcticus IMCC3135</name>
    <dbReference type="NCBI Taxonomy" id="1192854"/>
    <lineage>
        <taxon>Bacteria</taxon>
        <taxon>Pseudomonadati</taxon>
        <taxon>Pseudomonadota</taxon>
        <taxon>Gammaproteobacteria</taxon>
        <taxon>Chromatiales</taxon>
        <taxon>Granulosicoccaceae</taxon>
        <taxon>Granulosicoccus</taxon>
    </lineage>
</organism>
<protein>
    <recommendedName>
        <fullName evidence="2">SnoaL-like domain-containing protein</fullName>
    </recommendedName>
</protein>
<evidence type="ECO:0000256" key="1">
    <source>
        <dbReference type="SAM" id="SignalP"/>
    </source>
</evidence>
<reference evidence="3 4" key="1">
    <citation type="submission" date="2016-12" db="EMBL/GenBank/DDBJ databases">
        <authorList>
            <person name="Song W.-J."/>
            <person name="Kurnit D.M."/>
        </authorList>
    </citation>
    <scope>NUCLEOTIDE SEQUENCE [LARGE SCALE GENOMIC DNA]</scope>
    <source>
        <strain evidence="3 4">IMCC3135</strain>
    </source>
</reference>
<accession>A0A2Z2NTT1</accession>
<dbReference type="SUPFAM" id="SSF54427">
    <property type="entry name" value="NTF2-like"/>
    <property type="match status" value="2"/>
</dbReference>
<evidence type="ECO:0000313" key="4">
    <source>
        <dbReference type="Proteomes" id="UP000250079"/>
    </source>
</evidence>
<feature type="domain" description="SnoaL-like" evidence="2">
    <location>
        <begin position="41"/>
        <end position="132"/>
    </location>
</feature>
<dbReference type="OrthoDB" id="9812089at2"/>
<feature type="signal peptide" evidence="1">
    <location>
        <begin position="1"/>
        <end position="22"/>
    </location>
</feature>
<evidence type="ECO:0000313" key="3">
    <source>
        <dbReference type="EMBL" id="ASJ73148.1"/>
    </source>
</evidence>
<dbReference type="GO" id="GO:0030638">
    <property type="term" value="P:polyketide metabolic process"/>
    <property type="evidence" value="ECO:0007669"/>
    <property type="project" value="InterPro"/>
</dbReference>
<evidence type="ECO:0000259" key="2">
    <source>
        <dbReference type="Pfam" id="PF12680"/>
    </source>
</evidence>
<dbReference type="Pfam" id="PF12680">
    <property type="entry name" value="SnoaL_2"/>
    <property type="match status" value="1"/>
</dbReference>
<dbReference type="InterPro" id="IPR032710">
    <property type="entry name" value="NTF2-like_dom_sf"/>
</dbReference>
<gene>
    <name evidence="3" type="ORF">IMCC3135_15320</name>
</gene>
<dbReference type="RefSeq" id="WP_088921868.1">
    <property type="nucleotide sequence ID" value="NZ_CP018632.1"/>
</dbReference>
<dbReference type="Proteomes" id="UP000250079">
    <property type="component" value="Chromosome"/>
</dbReference>
<dbReference type="EMBL" id="CP018632">
    <property type="protein sequence ID" value="ASJ73148.1"/>
    <property type="molecule type" value="Genomic_DNA"/>
</dbReference>
<proteinExistence type="predicted"/>
<dbReference type="PANTHER" id="PTHR38436:SF1">
    <property type="entry name" value="ESTER CYCLASE"/>
    <property type="match status" value="1"/>
</dbReference>
<dbReference type="PANTHER" id="PTHR38436">
    <property type="entry name" value="POLYKETIDE CYCLASE SNOAL-LIKE DOMAIN"/>
    <property type="match status" value="1"/>
</dbReference>
<keyword evidence="1" id="KW-0732">Signal</keyword>
<dbReference type="AlphaFoldDB" id="A0A2Z2NTT1"/>
<feature type="chain" id="PRO_5016436822" description="SnoaL-like domain-containing protein" evidence="1">
    <location>
        <begin position="23"/>
        <end position="284"/>
    </location>
</feature>
<dbReference type="InterPro" id="IPR009959">
    <property type="entry name" value="Cyclase_SnoaL-like"/>
</dbReference>
<dbReference type="KEGG" id="gai:IMCC3135_15320"/>
<name>A0A2Z2NTT1_9GAMM</name>
<keyword evidence="4" id="KW-1185">Reference proteome</keyword>
<sequence>MNIKTVAASLLALSTFSAVAYASDANQLDANKQLVTEAINAMFVDFDPVATGNLLAEDYIQHNPAVPTGAAAIIGFLPALKDSGIKPTTYRILAEGDLVVTHNVYENAQAFGGETLVAFDVFRIEDGKVAEHWDNLQPFATETVSGHSMVDGATKIEDLDKSADNKALVEAFINDVLKGEAPEKITDYLSTETYIQHNARVGDGLSGLADALKAMQAAGISMAYTETPLVVAEGNFVFAASRGIQADKPTAFFDLFRLSNDKIVEHWDVVADIPADMAHDNGKF</sequence>